<feature type="compositionally biased region" description="Acidic residues" evidence="2">
    <location>
        <begin position="31"/>
        <end position="40"/>
    </location>
</feature>
<protein>
    <recommendedName>
        <fullName evidence="5">Sperm-associated antigen 16 protein</fullName>
    </recommendedName>
</protein>
<name>A0A3Q1FUQ8_9TELE</name>
<dbReference type="PANTHER" id="PTHR14604">
    <property type="entry name" value="WD40 REPEAT PF20"/>
    <property type="match status" value="1"/>
</dbReference>
<evidence type="ECO:0000256" key="1">
    <source>
        <dbReference type="SAM" id="Coils"/>
    </source>
</evidence>
<evidence type="ECO:0000256" key="2">
    <source>
        <dbReference type="SAM" id="MobiDB-lite"/>
    </source>
</evidence>
<feature type="region of interest" description="Disordered" evidence="2">
    <location>
        <begin position="1"/>
        <end position="40"/>
    </location>
</feature>
<keyword evidence="1" id="KW-0175">Coiled coil</keyword>
<dbReference type="GO" id="GO:0035082">
    <property type="term" value="P:axoneme assembly"/>
    <property type="evidence" value="ECO:0007669"/>
    <property type="project" value="TreeGrafter"/>
</dbReference>
<dbReference type="InParanoid" id="A0A3Q1FUQ8"/>
<reference evidence="3" key="1">
    <citation type="submission" date="2025-08" db="UniProtKB">
        <authorList>
            <consortium name="Ensembl"/>
        </authorList>
    </citation>
    <scope>IDENTIFICATION</scope>
</reference>
<evidence type="ECO:0008006" key="5">
    <source>
        <dbReference type="Google" id="ProtNLM"/>
    </source>
</evidence>
<proteinExistence type="predicted"/>
<feature type="coiled-coil region" evidence="1">
    <location>
        <begin position="120"/>
        <end position="182"/>
    </location>
</feature>
<sequence>IAAMSTANKNQEKEDQDLLADNESDFKQEEGSLEDEQSLTEGEEYVEAAVKAIQNRAIQRPNTSNTHQPPAVSDFLRNFLFQTGMTETLNCFQTEWTEMVQRGLVDGNRVDVVPDVYTENQRLERELKRSWREREEYRQAVSVAAETLVRAQKARDLQRLHHQRVIQEKNKLIEEMRKVKVQCDNYEPALKQMSEKYQAVSRQVLLGALERDKALGQKSRQSAERHSPICGGEEGTMKKKGEPSVKERPVTQPRPPASPRRPQRQNRMQSMKANIP</sequence>
<dbReference type="Ensembl" id="ENSAPOT00000029248.1">
    <property type="protein sequence ID" value="ENSAPOP00000019382.1"/>
    <property type="gene ID" value="ENSAPOG00000022810.1"/>
</dbReference>
<dbReference type="AlphaFoldDB" id="A0A3Q1FUQ8"/>
<feature type="compositionally biased region" description="Basic and acidic residues" evidence="2">
    <location>
        <begin position="214"/>
        <end position="227"/>
    </location>
</feature>
<dbReference type="PANTHER" id="PTHR14604:SF3">
    <property type="entry name" value="SPERM-ASSOCIATED ANTIGEN 16 PROTEIN"/>
    <property type="match status" value="1"/>
</dbReference>
<reference evidence="3" key="2">
    <citation type="submission" date="2025-09" db="UniProtKB">
        <authorList>
            <consortium name="Ensembl"/>
        </authorList>
    </citation>
    <scope>IDENTIFICATION</scope>
</reference>
<organism evidence="3 4">
    <name type="scientific">Acanthochromis polyacanthus</name>
    <name type="common">spiny chromis</name>
    <dbReference type="NCBI Taxonomy" id="80966"/>
    <lineage>
        <taxon>Eukaryota</taxon>
        <taxon>Metazoa</taxon>
        <taxon>Chordata</taxon>
        <taxon>Craniata</taxon>
        <taxon>Vertebrata</taxon>
        <taxon>Euteleostomi</taxon>
        <taxon>Actinopterygii</taxon>
        <taxon>Neopterygii</taxon>
        <taxon>Teleostei</taxon>
        <taxon>Neoteleostei</taxon>
        <taxon>Acanthomorphata</taxon>
        <taxon>Ovalentaria</taxon>
        <taxon>Pomacentridae</taxon>
        <taxon>Acanthochromis</taxon>
    </lineage>
</organism>
<feature type="compositionally biased region" description="Acidic residues" evidence="2">
    <location>
        <begin position="14"/>
        <end position="23"/>
    </location>
</feature>
<accession>A0A3Q1FUQ8</accession>
<keyword evidence="4" id="KW-1185">Reference proteome</keyword>
<dbReference type="STRING" id="80966.ENSAPOP00000019382"/>
<feature type="compositionally biased region" description="Basic and acidic residues" evidence="2">
    <location>
        <begin position="235"/>
        <end position="249"/>
    </location>
</feature>
<dbReference type="GO" id="GO:1990716">
    <property type="term" value="C:axonemal central apparatus"/>
    <property type="evidence" value="ECO:0007669"/>
    <property type="project" value="TreeGrafter"/>
</dbReference>
<dbReference type="Proteomes" id="UP000257200">
    <property type="component" value="Unplaced"/>
</dbReference>
<evidence type="ECO:0000313" key="3">
    <source>
        <dbReference type="Ensembl" id="ENSAPOP00000019382.1"/>
    </source>
</evidence>
<dbReference type="GeneTree" id="ENSGT00940000155053"/>
<feature type="region of interest" description="Disordered" evidence="2">
    <location>
        <begin position="214"/>
        <end position="276"/>
    </location>
</feature>
<dbReference type="InterPro" id="IPR050995">
    <property type="entry name" value="WD-F-box_domain-protein"/>
</dbReference>
<evidence type="ECO:0000313" key="4">
    <source>
        <dbReference type="Proteomes" id="UP000257200"/>
    </source>
</evidence>